<gene>
    <name evidence="4" type="primary">CSON007588</name>
</gene>
<reference evidence="3" key="1">
    <citation type="submission" date="2018-04" db="EMBL/GenBank/DDBJ databases">
        <authorList>
            <person name="Go L.Y."/>
            <person name="Mitchell J.A."/>
        </authorList>
    </citation>
    <scope>NUCLEOTIDE SEQUENCE</scope>
    <source>
        <tissue evidence="3">Whole organism</tissue>
    </source>
</reference>
<feature type="region of interest" description="Disordered" evidence="1">
    <location>
        <begin position="301"/>
        <end position="333"/>
    </location>
</feature>
<evidence type="ECO:0000313" key="4">
    <source>
        <dbReference type="EMBL" id="SSX34178.1"/>
    </source>
</evidence>
<dbReference type="EMBL" id="UFQT01002860">
    <property type="protein sequence ID" value="SSX34178.1"/>
    <property type="molecule type" value="Genomic_DNA"/>
</dbReference>
<evidence type="ECO:0000256" key="2">
    <source>
        <dbReference type="SAM" id="SignalP"/>
    </source>
</evidence>
<feature type="chain" id="PRO_5036328712" evidence="2">
    <location>
        <begin position="20"/>
        <end position="777"/>
    </location>
</feature>
<dbReference type="AlphaFoldDB" id="A0A336N6F9"/>
<evidence type="ECO:0000256" key="1">
    <source>
        <dbReference type="SAM" id="MobiDB-lite"/>
    </source>
</evidence>
<proteinExistence type="predicted"/>
<reference evidence="4" key="2">
    <citation type="submission" date="2018-07" db="EMBL/GenBank/DDBJ databases">
        <authorList>
            <person name="Quirk P.G."/>
            <person name="Krulwich T.A."/>
        </authorList>
    </citation>
    <scope>NUCLEOTIDE SEQUENCE</scope>
</reference>
<dbReference type="VEuPathDB" id="VectorBase:CSON007588"/>
<accession>A0A336N6F9</accession>
<keyword evidence="2" id="KW-0732">Signal</keyword>
<organism evidence="4">
    <name type="scientific">Culicoides sonorensis</name>
    <name type="common">Biting midge</name>
    <dbReference type="NCBI Taxonomy" id="179676"/>
    <lineage>
        <taxon>Eukaryota</taxon>
        <taxon>Metazoa</taxon>
        <taxon>Ecdysozoa</taxon>
        <taxon>Arthropoda</taxon>
        <taxon>Hexapoda</taxon>
        <taxon>Insecta</taxon>
        <taxon>Pterygota</taxon>
        <taxon>Neoptera</taxon>
        <taxon>Endopterygota</taxon>
        <taxon>Diptera</taxon>
        <taxon>Nematocera</taxon>
        <taxon>Chironomoidea</taxon>
        <taxon>Ceratopogonidae</taxon>
        <taxon>Ceratopogoninae</taxon>
        <taxon>Culicoides</taxon>
        <taxon>Monoculicoides</taxon>
    </lineage>
</organism>
<dbReference type="EMBL" id="UFQS01002860">
    <property type="protein sequence ID" value="SSX14787.1"/>
    <property type="molecule type" value="Genomic_DNA"/>
</dbReference>
<name>A0A336N6F9_CULSO</name>
<sequence length="777" mass="82223">MRFCHSGIIFLIGISYTLADVGEYRRGRIDAYVFSLPGADETNSIINSANGVASLPVYGAGPQRVRDSRILQVAIIPTKDTPIQAAESHSNIRGRSISNLDGFVEQQKSGFQRNFAGQRIHARKIPDGPITLDDKDHILFPDQFEQLQQLGAAKDSYGNPVTPFPLSNDELKLRAGAYKIDKSGFVIPNYASGITNTYDPHLANPSVKQPTSNVLPPLSSGNFYYPGVKPQISSETVFAGNNDEANELPQPPQLPNIPDVGSTVQSTLIEVPSDGLLPPLETNEFESQYNIPINQDVTVPQKDILPPFQPTQQTQQSGQSDNRYEKPSQVPSQSGVQFTVANNQPVIVPFADKPTQPTFVSGPVAAPTQNTGSKYTGGFGYANGGRPSNVAFNIDNTQNTGPIVTPTQSVFTTTTGNKYTGGFGAPSSSSGQVPSLSNALQAPPLPANNDNKYTGGFVTKPTLPSPTQPQPAPTQSVFTTTTGNKYTGGFGFGNSNAQLQALPVPLSKDQFGQSTNPVLVQVAPQSQGQKYTGGFGGPPGFLVPFDHVHIPSQSGVQFTVANNQPVIVPFADKPTQPTFVSGPVAAPTQNTGNKYTGGFGYANGGRPSNVAFNIDNTQNTGPIVTPTQSVFTTTTGNKYTGGFGAPSSSSGQVPSLSNALQAPPLPANNDNKYTGGFVRKPTLPSPTQPQPAPTQSVFTTTTGNKYTGGFGFGNSNAQLQALPVPLSKDQFGQSTNPVLVQVASQSQGQKYTGGFGGPPGFLVPFDHVHTYSRVQTE</sequence>
<protein>
    <submittedName>
        <fullName evidence="4">CSON007588 protein</fullName>
    </submittedName>
</protein>
<feature type="signal peptide" evidence="2">
    <location>
        <begin position="1"/>
        <end position="19"/>
    </location>
</feature>
<evidence type="ECO:0000313" key="3">
    <source>
        <dbReference type="EMBL" id="SSX14787.1"/>
    </source>
</evidence>
<dbReference type="OMA" id="QYSHLNF"/>